<protein>
    <recommendedName>
        <fullName evidence="2">starch synthase</fullName>
        <ecNumber evidence="2">2.4.1.21</ecNumber>
    </recommendedName>
</protein>
<evidence type="ECO:0000256" key="1">
    <source>
        <dbReference type="ARBA" id="ARBA00001478"/>
    </source>
</evidence>
<evidence type="ECO:0000256" key="3">
    <source>
        <dbReference type="ARBA" id="ARBA00022676"/>
    </source>
</evidence>
<name>A0A399CZ56_9BACT</name>
<dbReference type="Pfam" id="PF08323">
    <property type="entry name" value="Glyco_transf_5"/>
    <property type="match status" value="1"/>
</dbReference>
<dbReference type="EC" id="2.4.1.21" evidence="2"/>
<accession>A0A399CZ56</accession>
<dbReference type="EMBL" id="QWET01000017">
    <property type="protein sequence ID" value="RIH63681.1"/>
    <property type="molecule type" value="Genomic_DNA"/>
</dbReference>
<dbReference type="OrthoDB" id="9808590at2"/>
<evidence type="ECO:0000313" key="6">
    <source>
        <dbReference type="EMBL" id="RIH63681.1"/>
    </source>
</evidence>
<dbReference type="SUPFAM" id="SSF53756">
    <property type="entry name" value="UDP-Glycosyltransferase/glycogen phosphorylase"/>
    <property type="match status" value="1"/>
</dbReference>
<dbReference type="AlphaFoldDB" id="A0A399CZ56"/>
<organism evidence="6 7">
    <name type="scientific">Mariniphaga sediminis</name>
    <dbReference type="NCBI Taxonomy" id="1628158"/>
    <lineage>
        <taxon>Bacteria</taxon>
        <taxon>Pseudomonadati</taxon>
        <taxon>Bacteroidota</taxon>
        <taxon>Bacteroidia</taxon>
        <taxon>Marinilabiliales</taxon>
        <taxon>Prolixibacteraceae</taxon>
        <taxon>Mariniphaga</taxon>
    </lineage>
</organism>
<comment type="caution">
    <text evidence="6">The sequence shown here is derived from an EMBL/GenBank/DDBJ whole genome shotgun (WGS) entry which is preliminary data.</text>
</comment>
<reference evidence="6 7" key="1">
    <citation type="journal article" date="2015" name="Int. J. Syst. Evol. Microbiol.">
        <title>Mariniphaga sediminis sp. nov., isolated from coastal sediment.</title>
        <authorList>
            <person name="Wang F.Q."/>
            <person name="Shen Q.Y."/>
            <person name="Chen G.J."/>
            <person name="Du Z.J."/>
        </authorList>
    </citation>
    <scope>NUCLEOTIDE SEQUENCE [LARGE SCALE GENOMIC DNA]</scope>
    <source>
        <strain evidence="6 7">SY21</strain>
    </source>
</reference>
<sequence>MEKKKILYISQEITPYLPESEMSEIARYLPQGVQEKGREIRTFMPRYGCVNERRNQLHEVIRLSGMNLVIDDTDHPLIIKVASIQAARMQVYFIDNEDYFHRKQVVASSKGEEFADNDERALFFARGVLETVIKLRWAPDLIHCHGWMTSLVPLFIKKYYYNDPLFRDSKVVYSVYNDDFKKTLNPELKKKVLLDGMVPEDVTLLENPDYVNVSKLAVNYSDAVIQGTENINPDVKKYILETGKSFLQYQPKETYIDAYDSFYEKVW</sequence>
<keyword evidence="4" id="KW-0808">Transferase</keyword>
<evidence type="ECO:0000256" key="2">
    <source>
        <dbReference type="ARBA" id="ARBA00012588"/>
    </source>
</evidence>
<evidence type="ECO:0000313" key="7">
    <source>
        <dbReference type="Proteomes" id="UP000266441"/>
    </source>
</evidence>
<dbReference type="InterPro" id="IPR013534">
    <property type="entry name" value="Starch_synth_cat_dom"/>
</dbReference>
<proteinExistence type="predicted"/>
<dbReference type="GO" id="GO:0009011">
    <property type="term" value="F:alpha-1,4-glucan glucosyltransferase (ADP-glucose donor) activity"/>
    <property type="evidence" value="ECO:0007669"/>
    <property type="project" value="UniProtKB-EC"/>
</dbReference>
<gene>
    <name evidence="6" type="ORF">D1164_18170</name>
</gene>
<dbReference type="PANTHER" id="PTHR45825:SF11">
    <property type="entry name" value="ALPHA AMYLASE DOMAIN-CONTAINING PROTEIN"/>
    <property type="match status" value="1"/>
</dbReference>
<dbReference type="Proteomes" id="UP000266441">
    <property type="component" value="Unassembled WGS sequence"/>
</dbReference>
<comment type="catalytic activity">
    <reaction evidence="1">
        <text>[(1-&gt;4)-alpha-D-glucosyl](n) + ADP-alpha-D-glucose = [(1-&gt;4)-alpha-D-glucosyl](n+1) + ADP + H(+)</text>
        <dbReference type="Rhea" id="RHEA:18189"/>
        <dbReference type="Rhea" id="RHEA-COMP:9584"/>
        <dbReference type="Rhea" id="RHEA-COMP:9587"/>
        <dbReference type="ChEBI" id="CHEBI:15378"/>
        <dbReference type="ChEBI" id="CHEBI:15444"/>
        <dbReference type="ChEBI" id="CHEBI:57498"/>
        <dbReference type="ChEBI" id="CHEBI:456216"/>
        <dbReference type="EC" id="2.4.1.21"/>
    </reaction>
</comment>
<feature type="domain" description="Starch synthase catalytic" evidence="5">
    <location>
        <begin position="5"/>
        <end position="225"/>
    </location>
</feature>
<keyword evidence="3" id="KW-0328">Glycosyltransferase</keyword>
<evidence type="ECO:0000256" key="4">
    <source>
        <dbReference type="ARBA" id="ARBA00022679"/>
    </source>
</evidence>
<dbReference type="PANTHER" id="PTHR45825">
    <property type="entry name" value="GRANULE-BOUND STARCH SYNTHASE 1, CHLOROPLASTIC/AMYLOPLASTIC"/>
    <property type="match status" value="1"/>
</dbReference>
<evidence type="ECO:0000259" key="5">
    <source>
        <dbReference type="Pfam" id="PF08323"/>
    </source>
</evidence>
<keyword evidence="7" id="KW-1185">Reference proteome</keyword>
<dbReference type="Gene3D" id="3.40.50.2000">
    <property type="entry name" value="Glycogen Phosphorylase B"/>
    <property type="match status" value="1"/>
</dbReference>
<dbReference type="RefSeq" id="WP_119351324.1">
    <property type="nucleotide sequence ID" value="NZ_JBFHKJ010000054.1"/>
</dbReference>